<keyword evidence="4" id="KW-1185">Reference proteome</keyword>
<comment type="similarity">
    <text evidence="1 2">Belongs to the UPF0235 family.</text>
</comment>
<dbReference type="Proteomes" id="UP001238334">
    <property type="component" value="Chromosome"/>
</dbReference>
<gene>
    <name evidence="3" type="ORF">QPJ95_12575</name>
</gene>
<evidence type="ECO:0000256" key="1">
    <source>
        <dbReference type="ARBA" id="ARBA00010364"/>
    </source>
</evidence>
<proteinExistence type="inferred from homology"/>
<evidence type="ECO:0000256" key="2">
    <source>
        <dbReference type="HAMAP-Rule" id="MF_00634"/>
    </source>
</evidence>
<accession>A0A9Y2KYH5</accession>
<sequence length="95" mass="10083">MAKPKRKNLPDLGHLAQTGAEIAVRVTPKAARNAIELRDGQLRVSVTVVPENGKANGAVQGLLSTAMGVAPSQLQLKRGHSAREKLFIYSGPSRS</sequence>
<reference evidence="3 4" key="1">
    <citation type="submission" date="2023-06" db="EMBL/GenBank/DDBJ databases">
        <title>Parasedimentitalea psychrophila sp. nov., a psychrophilic bacterium isolated from deep-sea sediment.</title>
        <authorList>
            <person name="Li A."/>
        </authorList>
    </citation>
    <scope>NUCLEOTIDE SEQUENCE [LARGE SCALE GENOMIC DNA]</scope>
    <source>
        <strain evidence="3 4">QS115</strain>
    </source>
</reference>
<evidence type="ECO:0000313" key="3">
    <source>
        <dbReference type="EMBL" id="WIY23494.1"/>
    </source>
</evidence>
<dbReference type="AlphaFoldDB" id="A0A9Y2KYH5"/>
<dbReference type="InterPro" id="IPR036591">
    <property type="entry name" value="YggU-like_sf"/>
</dbReference>
<organism evidence="3 4">
    <name type="scientific">Parasedimentitalea psychrophila</name>
    <dbReference type="NCBI Taxonomy" id="2997337"/>
    <lineage>
        <taxon>Bacteria</taxon>
        <taxon>Pseudomonadati</taxon>
        <taxon>Pseudomonadota</taxon>
        <taxon>Alphaproteobacteria</taxon>
        <taxon>Rhodobacterales</taxon>
        <taxon>Paracoccaceae</taxon>
        <taxon>Parasedimentitalea</taxon>
    </lineage>
</organism>
<dbReference type="InterPro" id="IPR003746">
    <property type="entry name" value="DUF167"/>
</dbReference>
<dbReference type="Gene3D" id="3.30.1200.10">
    <property type="entry name" value="YggU-like"/>
    <property type="match status" value="1"/>
</dbReference>
<dbReference type="EMBL" id="CP127247">
    <property type="protein sequence ID" value="WIY23494.1"/>
    <property type="molecule type" value="Genomic_DNA"/>
</dbReference>
<dbReference type="SMART" id="SM01152">
    <property type="entry name" value="DUF167"/>
    <property type="match status" value="1"/>
</dbReference>
<dbReference type="RefSeq" id="WP_270917901.1">
    <property type="nucleotide sequence ID" value="NZ_CP127247.1"/>
</dbReference>
<dbReference type="Pfam" id="PF02594">
    <property type="entry name" value="DUF167"/>
    <property type="match status" value="1"/>
</dbReference>
<evidence type="ECO:0000313" key="4">
    <source>
        <dbReference type="Proteomes" id="UP001238334"/>
    </source>
</evidence>
<dbReference type="NCBIfam" id="TIGR00251">
    <property type="entry name" value="DUF167 family protein"/>
    <property type="match status" value="1"/>
</dbReference>
<dbReference type="HAMAP" id="MF_00634">
    <property type="entry name" value="UPF0235"/>
    <property type="match status" value="1"/>
</dbReference>
<name>A0A9Y2KYH5_9RHOB</name>
<dbReference type="SUPFAM" id="SSF69786">
    <property type="entry name" value="YggU-like"/>
    <property type="match status" value="1"/>
</dbReference>
<dbReference type="KEGG" id="ppso:QPJ95_12575"/>
<protein>
    <recommendedName>
        <fullName evidence="2">UPF0235 protein QPJ95_12575</fullName>
    </recommendedName>
</protein>